<dbReference type="PANTHER" id="PTHR13789">
    <property type="entry name" value="MONOOXYGENASE"/>
    <property type="match status" value="1"/>
</dbReference>
<keyword evidence="6" id="KW-1185">Reference proteome</keyword>
<dbReference type="OrthoDB" id="2431938at2759"/>
<proteinExistence type="inferred from homology"/>
<dbReference type="InParanoid" id="A0A0C3HJN0"/>
<reference evidence="6" key="2">
    <citation type="submission" date="2015-01" db="EMBL/GenBank/DDBJ databases">
        <title>Evolutionary Origins and Diversification of the Mycorrhizal Mutualists.</title>
        <authorList>
            <consortium name="DOE Joint Genome Institute"/>
            <consortium name="Mycorrhizal Genomics Consortium"/>
            <person name="Kohler A."/>
            <person name="Kuo A."/>
            <person name="Nagy L.G."/>
            <person name="Floudas D."/>
            <person name="Copeland A."/>
            <person name="Barry K.W."/>
            <person name="Cichocki N."/>
            <person name="Veneault-Fourrey C."/>
            <person name="LaButti K."/>
            <person name="Lindquist E.A."/>
            <person name="Lipzen A."/>
            <person name="Lundell T."/>
            <person name="Morin E."/>
            <person name="Murat C."/>
            <person name="Riley R."/>
            <person name="Ohm R."/>
            <person name="Sun H."/>
            <person name="Tunlid A."/>
            <person name="Henrissat B."/>
            <person name="Grigoriev I.V."/>
            <person name="Hibbett D.S."/>
            <person name="Martin F."/>
        </authorList>
    </citation>
    <scope>NUCLEOTIDE SEQUENCE [LARGE SCALE GENOMIC DNA]</scope>
    <source>
        <strain evidence="6">Zn</strain>
    </source>
</reference>
<name>A0A0C3HJN0_OIDMZ</name>
<comment type="similarity">
    <text evidence="1">Belongs to the paxM FAD-dependent monooxygenase family.</text>
</comment>
<dbReference type="EMBL" id="KN832870">
    <property type="protein sequence ID" value="KIN08431.1"/>
    <property type="molecule type" value="Genomic_DNA"/>
</dbReference>
<dbReference type="InterPro" id="IPR036188">
    <property type="entry name" value="FAD/NAD-bd_sf"/>
</dbReference>
<dbReference type="GO" id="GO:0004497">
    <property type="term" value="F:monooxygenase activity"/>
    <property type="evidence" value="ECO:0007669"/>
    <property type="project" value="UniProtKB-KW"/>
</dbReference>
<evidence type="ECO:0000313" key="6">
    <source>
        <dbReference type="Proteomes" id="UP000054321"/>
    </source>
</evidence>
<protein>
    <recommendedName>
        <fullName evidence="7">FAD-binding domain-containing protein</fullName>
    </recommendedName>
</protein>
<evidence type="ECO:0000256" key="4">
    <source>
        <dbReference type="SAM" id="MobiDB-lite"/>
    </source>
</evidence>
<feature type="region of interest" description="Disordered" evidence="4">
    <location>
        <begin position="202"/>
        <end position="235"/>
    </location>
</feature>
<gene>
    <name evidence="5" type="ORF">OIDMADRAFT_100207</name>
</gene>
<evidence type="ECO:0000313" key="5">
    <source>
        <dbReference type="EMBL" id="KIN08431.1"/>
    </source>
</evidence>
<accession>A0A0C3HJN0</accession>
<evidence type="ECO:0000256" key="2">
    <source>
        <dbReference type="ARBA" id="ARBA00023002"/>
    </source>
</evidence>
<organism evidence="5 6">
    <name type="scientific">Oidiodendron maius (strain Zn)</name>
    <dbReference type="NCBI Taxonomy" id="913774"/>
    <lineage>
        <taxon>Eukaryota</taxon>
        <taxon>Fungi</taxon>
        <taxon>Dikarya</taxon>
        <taxon>Ascomycota</taxon>
        <taxon>Pezizomycotina</taxon>
        <taxon>Leotiomycetes</taxon>
        <taxon>Leotiomycetes incertae sedis</taxon>
        <taxon>Myxotrichaceae</taxon>
        <taxon>Oidiodendron</taxon>
    </lineage>
</organism>
<dbReference type="HOGENOM" id="CLU_009665_19_5_1"/>
<dbReference type="Proteomes" id="UP000054321">
    <property type="component" value="Unassembled WGS sequence"/>
</dbReference>
<dbReference type="AlphaFoldDB" id="A0A0C3HJN0"/>
<reference evidence="5 6" key="1">
    <citation type="submission" date="2014-04" db="EMBL/GenBank/DDBJ databases">
        <authorList>
            <consortium name="DOE Joint Genome Institute"/>
            <person name="Kuo A."/>
            <person name="Martino E."/>
            <person name="Perotto S."/>
            <person name="Kohler A."/>
            <person name="Nagy L.G."/>
            <person name="Floudas D."/>
            <person name="Copeland A."/>
            <person name="Barry K.W."/>
            <person name="Cichocki N."/>
            <person name="Veneault-Fourrey C."/>
            <person name="LaButti K."/>
            <person name="Lindquist E.A."/>
            <person name="Lipzen A."/>
            <person name="Lundell T."/>
            <person name="Morin E."/>
            <person name="Murat C."/>
            <person name="Sun H."/>
            <person name="Tunlid A."/>
            <person name="Henrissat B."/>
            <person name="Grigoriev I.V."/>
            <person name="Hibbett D.S."/>
            <person name="Martin F."/>
            <person name="Nordberg H.P."/>
            <person name="Cantor M.N."/>
            <person name="Hua S.X."/>
        </authorList>
    </citation>
    <scope>NUCLEOTIDE SEQUENCE [LARGE SCALE GENOMIC DNA]</scope>
    <source>
        <strain evidence="5 6">Zn</strain>
    </source>
</reference>
<evidence type="ECO:0000256" key="3">
    <source>
        <dbReference type="ARBA" id="ARBA00023033"/>
    </source>
</evidence>
<dbReference type="InterPro" id="IPR050493">
    <property type="entry name" value="FAD-dep_Monooxygenase_BioMet"/>
</dbReference>
<keyword evidence="2" id="KW-0560">Oxidoreductase</keyword>
<dbReference type="STRING" id="913774.A0A0C3HJN0"/>
<sequence length="311" mass="34152">MPDIQKVLIIGARPAGLAAALQLKSRNRLWPTVYGVSPAPSTLGGAIIVPSNGLRLLDLLGVYDEISRRAPKLPKATAYSSRGTKLGELELGSWSAKKTGYTSMRLGIPVHFDKRIVAVEEADDVVELAFSDGTRDTAQLLLGGLSVIYSFLPASSLPPSTSIVTSLTGTYMRHGLFAVTPCSASFDTLFWFFSYEVPVPSSGNNREGWEEQGRREEEDGLGDAAHATQPHSGQGVSMALEDASLLSRPRVEKFYGYASQRVGDRKKTTSWRQWLKEVLIWALLRLVIWTSLHKLGIEERSLLYNINDMAI</sequence>
<dbReference type="SUPFAM" id="SSF51905">
    <property type="entry name" value="FAD/NAD(P)-binding domain"/>
    <property type="match status" value="1"/>
</dbReference>
<evidence type="ECO:0000256" key="1">
    <source>
        <dbReference type="ARBA" id="ARBA00007992"/>
    </source>
</evidence>
<dbReference type="PANTHER" id="PTHR13789:SF309">
    <property type="entry name" value="PUTATIVE (AFU_ORTHOLOGUE AFUA_6G14510)-RELATED"/>
    <property type="match status" value="1"/>
</dbReference>
<keyword evidence="3" id="KW-0503">Monooxygenase</keyword>
<evidence type="ECO:0008006" key="7">
    <source>
        <dbReference type="Google" id="ProtNLM"/>
    </source>
</evidence>
<dbReference type="Gene3D" id="3.50.50.60">
    <property type="entry name" value="FAD/NAD(P)-binding domain"/>
    <property type="match status" value="2"/>
</dbReference>
<feature type="compositionally biased region" description="Basic and acidic residues" evidence="4">
    <location>
        <begin position="207"/>
        <end position="217"/>
    </location>
</feature>